<accession>A0ACC1SCM8</accession>
<protein>
    <submittedName>
        <fullName evidence="1">Uncharacterized protein</fullName>
    </submittedName>
</protein>
<evidence type="ECO:0000313" key="2">
    <source>
        <dbReference type="Proteomes" id="UP001148629"/>
    </source>
</evidence>
<dbReference type="Proteomes" id="UP001148629">
    <property type="component" value="Unassembled WGS sequence"/>
</dbReference>
<name>A0ACC1SCM8_9HYPO</name>
<keyword evidence="2" id="KW-1185">Reference proteome</keyword>
<dbReference type="EMBL" id="JANRMS010000620">
    <property type="protein sequence ID" value="KAJ3536764.1"/>
    <property type="molecule type" value="Genomic_DNA"/>
</dbReference>
<sequence>MLILSFAAFASLATAKACGLKKFENFVTFGDSLTDDTRGPYFLKHEELPPPGVVLPVETASSGGAAWGRVVANTTGANYVNYAVQGATCDAEIVQRQFDLMNIPFPSILDYELPAFKADLQFKNVFPNRQPDNTVYALWIGPNDLGEGGFFNDAQAPGATLTNVTDCFWEVFDHIYATGGRYFVVNTQAPIYNFPLYRAIEDGGPGNNSLWLDKSNYNTTALSEKMRQYVTSINTITKQGAAFHLKVKNRWPGATFVVFDAHQVLLDILASPEEYLDAPADVLGVYNKCEVLMEDCTPSEKPMSSFAFYDELHISERVSEVMAEKFVEAVDGKSKYATYWS</sequence>
<comment type="caution">
    <text evidence="1">The sequence shown here is derived from an EMBL/GenBank/DDBJ whole genome shotgun (WGS) entry which is preliminary data.</text>
</comment>
<organism evidence="1 2">
    <name type="scientific">Fusarium decemcellulare</name>
    <dbReference type="NCBI Taxonomy" id="57161"/>
    <lineage>
        <taxon>Eukaryota</taxon>
        <taxon>Fungi</taxon>
        <taxon>Dikarya</taxon>
        <taxon>Ascomycota</taxon>
        <taxon>Pezizomycotina</taxon>
        <taxon>Sordariomycetes</taxon>
        <taxon>Hypocreomycetidae</taxon>
        <taxon>Hypocreales</taxon>
        <taxon>Nectriaceae</taxon>
        <taxon>Fusarium</taxon>
        <taxon>Fusarium decemcellulare species complex</taxon>
    </lineage>
</organism>
<proteinExistence type="predicted"/>
<reference evidence="1" key="1">
    <citation type="submission" date="2022-08" db="EMBL/GenBank/DDBJ databases">
        <title>Genome Sequence of Fusarium decemcellulare.</title>
        <authorList>
            <person name="Buettner E."/>
        </authorList>
    </citation>
    <scope>NUCLEOTIDE SEQUENCE</scope>
    <source>
        <strain evidence="1">Babe19</strain>
    </source>
</reference>
<evidence type="ECO:0000313" key="1">
    <source>
        <dbReference type="EMBL" id="KAJ3536764.1"/>
    </source>
</evidence>
<gene>
    <name evidence="1" type="ORF">NM208_g6584</name>
</gene>